<accession>A0A0S7BJX2</accession>
<dbReference type="GO" id="GO:0006006">
    <property type="term" value="P:glucose metabolic process"/>
    <property type="evidence" value="ECO:0007669"/>
    <property type="project" value="TreeGrafter"/>
</dbReference>
<dbReference type="EMBL" id="DF968181">
    <property type="protein sequence ID" value="GAP40637.1"/>
    <property type="molecule type" value="Genomic_DNA"/>
</dbReference>
<gene>
    <name evidence="1" type="ORF">ATC1_13615</name>
</gene>
<dbReference type="InterPro" id="IPR014718">
    <property type="entry name" value="GH-type_carb-bd"/>
</dbReference>
<dbReference type="Gene3D" id="2.70.98.10">
    <property type="match status" value="1"/>
</dbReference>
<proteinExistence type="predicted"/>
<reference evidence="1" key="1">
    <citation type="journal article" date="2015" name="Genome Announc.">
        <title>Draft Genome Sequence of Anaerolineae Strain TC1, a Novel Isolate from a Methanogenic Wastewater Treatment System.</title>
        <authorList>
            <person name="Matsuura N."/>
            <person name="Tourlousse D.M."/>
            <person name="Sun L."/>
            <person name="Toyonaga M."/>
            <person name="Kuroda K."/>
            <person name="Ohashi A."/>
            <person name="Cruz R."/>
            <person name="Yamaguchi T."/>
            <person name="Sekiguchi Y."/>
        </authorList>
    </citation>
    <scope>NUCLEOTIDE SEQUENCE [LARGE SCALE GENOMIC DNA]</scope>
    <source>
        <strain evidence="1">TC1</strain>
    </source>
</reference>
<dbReference type="GO" id="GO:0033499">
    <property type="term" value="P:galactose catabolic process via UDP-galactose, Leloir pathway"/>
    <property type="evidence" value="ECO:0007669"/>
    <property type="project" value="TreeGrafter"/>
</dbReference>
<evidence type="ECO:0000313" key="1">
    <source>
        <dbReference type="EMBL" id="GAP40637.1"/>
    </source>
</evidence>
<dbReference type="GO" id="GO:0030246">
    <property type="term" value="F:carbohydrate binding"/>
    <property type="evidence" value="ECO:0007669"/>
    <property type="project" value="InterPro"/>
</dbReference>
<dbReference type="OrthoDB" id="9795355at2"/>
<sequence>MFGYNIAKHPVLDQKMICLWSEEDHYRRSEAKLLPGFGSNLCSFIVDGLEYLHQAPMPVIGTKFFGTPILYPFPNRVRNCRFTFDGVEYHLPDNDGGRSLHCLVADTPFDYEIPVVKDDSISVATHLQILPGHPVFQQFPIANRLDLIYTLKNDSIEIIVKITNLDEEKRFPFGFGIHPYFNIFGSKADTLLHVPAKKWMEAISLLPTGNLIDMEKSPADLSIPTPIKGLTLDEVWYGMDPKKPQSIIYQTINRKLVLKASDIFTHSVTYTPLLEPFVCVENQTNSTDCHNLYSRGFEKESHLLILNPGESISGTLQFSVEKLS</sequence>
<dbReference type="RefSeq" id="WP_062280209.1">
    <property type="nucleotide sequence ID" value="NZ_DF968181.1"/>
</dbReference>
<dbReference type="AlphaFoldDB" id="A0A0S7BJX2"/>
<dbReference type="PANTHER" id="PTHR10091">
    <property type="entry name" value="ALDOSE-1-EPIMERASE"/>
    <property type="match status" value="1"/>
</dbReference>
<dbReference type="GO" id="GO:0004034">
    <property type="term" value="F:aldose 1-epimerase activity"/>
    <property type="evidence" value="ECO:0007669"/>
    <property type="project" value="TreeGrafter"/>
</dbReference>
<dbReference type="InterPro" id="IPR008183">
    <property type="entry name" value="Aldose_1/G6P_1-epimerase"/>
</dbReference>
<dbReference type="Proteomes" id="UP000053370">
    <property type="component" value="Unassembled WGS sequence"/>
</dbReference>
<keyword evidence="2" id="KW-1185">Reference proteome</keyword>
<dbReference type="Pfam" id="PF01263">
    <property type="entry name" value="Aldose_epim"/>
    <property type="match status" value="1"/>
</dbReference>
<dbReference type="PANTHER" id="PTHR10091:SF0">
    <property type="entry name" value="GALACTOSE MUTAROTASE"/>
    <property type="match status" value="1"/>
</dbReference>
<protein>
    <submittedName>
        <fullName evidence="1">Galactose mutarotase</fullName>
    </submittedName>
</protein>
<dbReference type="InterPro" id="IPR011013">
    <property type="entry name" value="Gal_mutarotase_sf_dom"/>
</dbReference>
<name>A0A0S7BJX2_9CHLR</name>
<evidence type="ECO:0000313" key="2">
    <source>
        <dbReference type="Proteomes" id="UP000053370"/>
    </source>
</evidence>
<organism evidence="1">
    <name type="scientific">Flexilinea flocculi</name>
    <dbReference type="NCBI Taxonomy" id="1678840"/>
    <lineage>
        <taxon>Bacteria</taxon>
        <taxon>Bacillati</taxon>
        <taxon>Chloroflexota</taxon>
        <taxon>Anaerolineae</taxon>
        <taxon>Anaerolineales</taxon>
        <taxon>Anaerolineaceae</taxon>
        <taxon>Flexilinea</taxon>
    </lineage>
</organism>
<dbReference type="CDD" id="cd01081">
    <property type="entry name" value="Aldose_epim"/>
    <property type="match status" value="1"/>
</dbReference>
<dbReference type="SUPFAM" id="SSF74650">
    <property type="entry name" value="Galactose mutarotase-like"/>
    <property type="match status" value="1"/>
</dbReference>
<dbReference type="STRING" id="1678840.ATC1_13615"/>